<keyword evidence="1" id="KW-0812">Transmembrane</keyword>
<dbReference type="Proteomes" id="UP000293638">
    <property type="component" value="Unassembled WGS sequence"/>
</dbReference>
<gene>
    <name evidence="2" type="ORF">EV189_0621</name>
</gene>
<proteinExistence type="predicted"/>
<dbReference type="AlphaFoldDB" id="A0A4Q7NWJ3"/>
<reference evidence="2 3" key="1">
    <citation type="submission" date="2019-02" db="EMBL/GenBank/DDBJ databases">
        <title>Genomic Encyclopedia of Type Strains, Phase IV (KMG-IV): sequencing the most valuable type-strain genomes for metagenomic binning, comparative biology and taxonomic classification.</title>
        <authorList>
            <person name="Goeker M."/>
        </authorList>
    </citation>
    <scope>NUCLEOTIDE SEQUENCE [LARGE SCALE GENOMIC DNA]</scope>
    <source>
        <strain evidence="2 3">DSM 45622</strain>
    </source>
</reference>
<keyword evidence="1" id="KW-0472">Membrane</keyword>
<dbReference type="EMBL" id="SGXD01000001">
    <property type="protein sequence ID" value="RZS91380.1"/>
    <property type="molecule type" value="Genomic_DNA"/>
</dbReference>
<accession>A0A4Q7NWJ3</accession>
<organism evidence="2 3">
    <name type="scientific">Motilibacter rhizosphaerae</name>
    <dbReference type="NCBI Taxonomy" id="598652"/>
    <lineage>
        <taxon>Bacteria</taxon>
        <taxon>Bacillati</taxon>
        <taxon>Actinomycetota</taxon>
        <taxon>Actinomycetes</taxon>
        <taxon>Motilibacterales</taxon>
        <taxon>Motilibacteraceae</taxon>
        <taxon>Motilibacter</taxon>
    </lineage>
</organism>
<keyword evidence="3" id="KW-1185">Reference proteome</keyword>
<evidence type="ECO:0000313" key="3">
    <source>
        <dbReference type="Proteomes" id="UP000293638"/>
    </source>
</evidence>
<evidence type="ECO:0000256" key="1">
    <source>
        <dbReference type="SAM" id="Phobius"/>
    </source>
</evidence>
<comment type="caution">
    <text evidence="2">The sequence shown here is derived from an EMBL/GenBank/DDBJ whole genome shotgun (WGS) entry which is preliminary data.</text>
</comment>
<name>A0A4Q7NWJ3_9ACTN</name>
<evidence type="ECO:0000313" key="2">
    <source>
        <dbReference type="EMBL" id="RZS91380.1"/>
    </source>
</evidence>
<sequence length="368" mass="40292">MSCYVAHVLQTEDPRSPYRVRGLSWTTYRYLDRTQGRLGPRERLLTRWTAALLPLLALGVGAALAAVPAPSRPRVPAPTARVLDVQGLPATLVAGRHYRARVTVELGRTWVREFGPASVRVLSNRFEEQDGEGVPTLAQSCAGEVAPGGPPLVLRCDLTPPSDGSFVVRTEVVPGQPYIEGGDPSTYWTHHGGYLVTQPGPVAQRDQVLPVGAGKPLPLRDHWAGCADWDSEDVPVWDQGFTGQELARLPWPDGPPVVLGCERDALLIGSWGTQDLPREFRADNEGPGVIGIAPRGAARITATMDDGTRLPVRRVDHPTTEPARRFFGVLVPHRWVPGPRVPKPVVVLRAYDDRGRLLATERVRRDSY</sequence>
<keyword evidence="1" id="KW-1133">Transmembrane helix</keyword>
<protein>
    <submittedName>
        <fullName evidence="2">Uncharacterized protein</fullName>
    </submittedName>
</protein>
<feature type="transmembrane region" description="Helical" evidence="1">
    <location>
        <begin position="45"/>
        <end position="67"/>
    </location>
</feature>